<dbReference type="InterPro" id="IPR007167">
    <property type="entry name" value="Fe-transptr_FeoA-like"/>
</dbReference>
<keyword evidence="7" id="KW-0805">Transcription regulation</keyword>
<keyword evidence="9" id="KW-0010">Activator</keyword>
<evidence type="ECO:0000256" key="3">
    <source>
        <dbReference type="ARBA" id="ARBA00011738"/>
    </source>
</evidence>
<dbReference type="Gene3D" id="2.30.30.90">
    <property type="match status" value="1"/>
</dbReference>
<name>A0A7M1SVQ7_9MICO</name>
<dbReference type="CDD" id="cd00090">
    <property type="entry name" value="HTH_ARSR"/>
    <property type="match status" value="1"/>
</dbReference>
<accession>A0A7M1SVQ7</accession>
<evidence type="ECO:0000313" key="15">
    <source>
        <dbReference type="Proteomes" id="UP000593758"/>
    </source>
</evidence>
<comment type="similarity">
    <text evidence="2">Belongs to the DtxR/MntR family.</text>
</comment>
<dbReference type="InterPro" id="IPR022687">
    <property type="entry name" value="HTH_DTXR"/>
</dbReference>
<keyword evidence="15" id="KW-1185">Reference proteome</keyword>
<dbReference type="SMART" id="SM00899">
    <property type="entry name" value="FeoA"/>
    <property type="match status" value="1"/>
</dbReference>
<dbReference type="InterPro" id="IPR036421">
    <property type="entry name" value="Fe_dep_repressor_sf"/>
</dbReference>
<dbReference type="GO" id="GO:0003677">
    <property type="term" value="F:DNA binding"/>
    <property type="evidence" value="ECO:0007669"/>
    <property type="project" value="UniProtKB-KW"/>
</dbReference>
<dbReference type="InterPro" id="IPR036390">
    <property type="entry name" value="WH_DNA-bd_sf"/>
</dbReference>
<reference evidence="14 15" key="1">
    <citation type="submission" date="2020-10" db="EMBL/GenBank/DDBJ databases">
        <title>Haloactinobacterium sp. RN3S43, a bacterium isolated from saline soil.</title>
        <authorList>
            <person name="Sun J.-Q."/>
        </authorList>
    </citation>
    <scope>NUCLEOTIDE SEQUENCE [LARGE SCALE GENOMIC DNA]</scope>
    <source>
        <strain evidence="14 15">RN3S43</strain>
    </source>
</reference>
<dbReference type="InterPro" id="IPR008988">
    <property type="entry name" value="Transcriptional_repressor_C"/>
</dbReference>
<dbReference type="RefSeq" id="WP_193497388.1">
    <property type="nucleotide sequence ID" value="NZ_CP063169.1"/>
</dbReference>
<keyword evidence="4" id="KW-0963">Cytoplasm</keyword>
<organism evidence="14 15">
    <name type="scientific">Ruania alkalisoli</name>
    <dbReference type="NCBI Taxonomy" id="2779775"/>
    <lineage>
        <taxon>Bacteria</taxon>
        <taxon>Bacillati</taxon>
        <taxon>Actinomycetota</taxon>
        <taxon>Actinomycetes</taxon>
        <taxon>Micrococcales</taxon>
        <taxon>Ruaniaceae</taxon>
        <taxon>Ruania</taxon>
    </lineage>
</organism>
<keyword evidence="6" id="KW-0408">Iron</keyword>
<dbReference type="InterPro" id="IPR038157">
    <property type="entry name" value="FeoA_core_dom"/>
</dbReference>
<evidence type="ECO:0000256" key="6">
    <source>
        <dbReference type="ARBA" id="ARBA00023004"/>
    </source>
</evidence>
<dbReference type="SUPFAM" id="SSF47979">
    <property type="entry name" value="Iron-dependent repressor protein, dimerization domain"/>
    <property type="match status" value="1"/>
</dbReference>
<keyword evidence="10" id="KW-0804">Transcription</keyword>
<evidence type="ECO:0000256" key="12">
    <source>
        <dbReference type="ARBA" id="ARBA00032593"/>
    </source>
</evidence>
<dbReference type="FunFam" id="1.10.60.10:FF:000004">
    <property type="entry name" value="DtxR family transcriptional regulator"/>
    <property type="match status" value="1"/>
</dbReference>
<sequence length="225" mass="24308">MSVSQLSASAQNYLKVIWALQEWTGDEATPSQIALRAGVRLSTVSDAVRKLTDQGLVEHAPYGAITLTDAGRTHALAMVRRHRLIESFLVQVLGYTWDQVHDEAETLEHAVSDFMVERIDDHLGHPTRDPHGDPIPTADGQIDVPDAVVLSTVQPGSRVRVERISDDDPALLQHFAEQGLGVGAELEVRAGAPYSEAIEVVLPDGAPSLSLGRSATDAVWVTPVD</sequence>
<evidence type="ECO:0000256" key="1">
    <source>
        <dbReference type="ARBA" id="ARBA00004496"/>
    </source>
</evidence>
<dbReference type="InterPro" id="IPR022689">
    <property type="entry name" value="Iron_dep_repressor"/>
</dbReference>
<dbReference type="Pfam" id="PF02742">
    <property type="entry name" value="Fe_dep_repr_C"/>
    <property type="match status" value="1"/>
</dbReference>
<dbReference type="EMBL" id="CP063169">
    <property type="protein sequence ID" value="QOR70713.1"/>
    <property type="molecule type" value="Genomic_DNA"/>
</dbReference>
<keyword evidence="8" id="KW-0238">DNA-binding</keyword>
<dbReference type="PANTHER" id="PTHR33238">
    <property type="entry name" value="IRON (METAL) DEPENDENT REPRESSOR, DTXR FAMILY"/>
    <property type="match status" value="1"/>
</dbReference>
<evidence type="ECO:0000256" key="5">
    <source>
        <dbReference type="ARBA" id="ARBA00022491"/>
    </source>
</evidence>
<dbReference type="AlphaFoldDB" id="A0A7M1SVQ7"/>
<dbReference type="Pfam" id="PF04023">
    <property type="entry name" value="FeoA"/>
    <property type="match status" value="1"/>
</dbReference>
<comment type="subunit">
    <text evidence="3">Homodimer.</text>
</comment>
<dbReference type="GO" id="GO:0005737">
    <property type="term" value="C:cytoplasm"/>
    <property type="evidence" value="ECO:0007669"/>
    <property type="project" value="UniProtKB-SubCell"/>
</dbReference>
<dbReference type="GO" id="GO:0003700">
    <property type="term" value="F:DNA-binding transcription factor activity"/>
    <property type="evidence" value="ECO:0007669"/>
    <property type="project" value="InterPro"/>
</dbReference>
<evidence type="ECO:0000259" key="13">
    <source>
        <dbReference type="PROSITE" id="PS50944"/>
    </source>
</evidence>
<evidence type="ECO:0000256" key="7">
    <source>
        <dbReference type="ARBA" id="ARBA00023015"/>
    </source>
</evidence>
<gene>
    <name evidence="14" type="ORF">IM660_19440</name>
</gene>
<dbReference type="GO" id="GO:0046983">
    <property type="term" value="F:protein dimerization activity"/>
    <property type="evidence" value="ECO:0007669"/>
    <property type="project" value="InterPro"/>
</dbReference>
<proteinExistence type="inferred from homology"/>
<dbReference type="PANTHER" id="PTHR33238:SF11">
    <property type="entry name" value="TRANSCRIPTIONAL REGULATOR MNTR"/>
    <property type="match status" value="1"/>
</dbReference>
<dbReference type="InterPro" id="IPR011991">
    <property type="entry name" value="ArsR-like_HTH"/>
</dbReference>
<dbReference type="SUPFAM" id="SSF46785">
    <property type="entry name" value="Winged helix' DNA-binding domain"/>
    <property type="match status" value="1"/>
</dbReference>
<dbReference type="Pfam" id="PF01325">
    <property type="entry name" value="Fe_dep_repress"/>
    <property type="match status" value="1"/>
</dbReference>
<dbReference type="InterPro" id="IPR036388">
    <property type="entry name" value="WH-like_DNA-bd_sf"/>
</dbReference>
<dbReference type="PROSITE" id="PS50944">
    <property type="entry name" value="HTH_DTXR"/>
    <property type="match status" value="1"/>
</dbReference>
<dbReference type="SMART" id="SM00529">
    <property type="entry name" value="HTH_DTXR"/>
    <property type="match status" value="1"/>
</dbReference>
<dbReference type="Gene3D" id="1.10.10.10">
    <property type="entry name" value="Winged helix-like DNA-binding domain superfamily/Winged helix DNA-binding domain"/>
    <property type="match status" value="1"/>
</dbReference>
<protein>
    <recommendedName>
        <fullName evidence="12">Manganese transport regulator</fullName>
    </recommendedName>
</protein>
<evidence type="ECO:0000256" key="9">
    <source>
        <dbReference type="ARBA" id="ARBA00023159"/>
    </source>
</evidence>
<evidence type="ECO:0000256" key="10">
    <source>
        <dbReference type="ARBA" id="ARBA00023163"/>
    </source>
</evidence>
<comment type="subcellular location">
    <subcellularLocation>
        <location evidence="1">Cytoplasm</location>
    </subcellularLocation>
</comment>
<dbReference type="InterPro" id="IPR001367">
    <property type="entry name" value="Fe_dep_repressor"/>
</dbReference>
<keyword evidence="11" id="KW-0464">Manganese</keyword>
<keyword evidence="5" id="KW-0678">Repressor</keyword>
<evidence type="ECO:0000256" key="11">
    <source>
        <dbReference type="ARBA" id="ARBA00023211"/>
    </source>
</evidence>
<dbReference type="GO" id="GO:0045892">
    <property type="term" value="P:negative regulation of DNA-templated transcription"/>
    <property type="evidence" value="ECO:0007669"/>
    <property type="project" value="TreeGrafter"/>
</dbReference>
<dbReference type="Proteomes" id="UP000593758">
    <property type="component" value="Chromosome"/>
</dbReference>
<evidence type="ECO:0000256" key="2">
    <source>
        <dbReference type="ARBA" id="ARBA00007871"/>
    </source>
</evidence>
<dbReference type="InterPro" id="IPR050536">
    <property type="entry name" value="DtxR_MntR_Metal-Reg"/>
</dbReference>
<dbReference type="GO" id="GO:0046914">
    <property type="term" value="F:transition metal ion binding"/>
    <property type="evidence" value="ECO:0007669"/>
    <property type="project" value="InterPro"/>
</dbReference>
<feature type="domain" description="HTH dtxR-type" evidence="13">
    <location>
        <begin position="6"/>
        <end position="68"/>
    </location>
</feature>
<dbReference type="KEGG" id="halt:IM660_19440"/>
<dbReference type="Gene3D" id="1.10.60.10">
    <property type="entry name" value="Iron dependent repressor, metal binding and dimerisation domain"/>
    <property type="match status" value="1"/>
</dbReference>
<evidence type="ECO:0000313" key="14">
    <source>
        <dbReference type="EMBL" id="QOR70713.1"/>
    </source>
</evidence>
<evidence type="ECO:0000256" key="8">
    <source>
        <dbReference type="ARBA" id="ARBA00023125"/>
    </source>
</evidence>
<dbReference type="SUPFAM" id="SSF50037">
    <property type="entry name" value="C-terminal domain of transcriptional repressors"/>
    <property type="match status" value="1"/>
</dbReference>
<evidence type="ECO:0000256" key="4">
    <source>
        <dbReference type="ARBA" id="ARBA00022490"/>
    </source>
</evidence>